<keyword evidence="3" id="KW-1185">Reference proteome</keyword>
<name>A0ABV6VUP0_9ACTN</name>
<evidence type="ECO:0000313" key="3">
    <source>
        <dbReference type="Proteomes" id="UP001592531"/>
    </source>
</evidence>
<evidence type="ECO:0000313" key="2">
    <source>
        <dbReference type="EMBL" id="MFC1417306.1"/>
    </source>
</evidence>
<evidence type="ECO:0000256" key="1">
    <source>
        <dbReference type="SAM" id="MobiDB-lite"/>
    </source>
</evidence>
<evidence type="ECO:0008006" key="4">
    <source>
        <dbReference type="Google" id="ProtNLM"/>
    </source>
</evidence>
<reference evidence="2 3" key="1">
    <citation type="submission" date="2024-09" db="EMBL/GenBank/DDBJ databases">
        <authorList>
            <person name="Lee S.D."/>
        </authorList>
    </citation>
    <scope>NUCLEOTIDE SEQUENCE [LARGE SCALE GENOMIC DNA]</scope>
    <source>
        <strain evidence="2 3">N8-3</strain>
    </source>
</reference>
<dbReference type="Proteomes" id="UP001592531">
    <property type="component" value="Unassembled WGS sequence"/>
</dbReference>
<accession>A0ABV6VUP0</accession>
<organism evidence="2 3">
    <name type="scientific">Streptacidiphilus cavernicola</name>
    <dbReference type="NCBI Taxonomy" id="3342716"/>
    <lineage>
        <taxon>Bacteria</taxon>
        <taxon>Bacillati</taxon>
        <taxon>Actinomycetota</taxon>
        <taxon>Actinomycetes</taxon>
        <taxon>Kitasatosporales</taxon>
        <taxon>Streptomycetaceae</taxon>
        <taxon>Streptacidiphilus</taxon>
    </lineage>
</organism>
<gene>
    <name evidence="2" type="ORF">ACEZDE_11690</name>
</gene>
<comment type="caution">
    <text evidence="2">The sequence shown here is derived from an EMBL/GenBank/DDBJ whole genome shotgun (WGS) entry which is preliminary data.</text>
</comment>
<dbReference type="RefSeq" id="WP_380535311.1">
    <property type="nucleotide sequence ID" value="NZ_JBHFAB010000007.1"/>
</dbReference>
<protein>
    <recommendedName>
        <fullName evidence="4">Phage portal protein</fullName>
    </recommendedName>
</protein>
<dbReference type="EMBL" id="JBHFAB010000007">
    <property type="protein sequence ID" value="MFC1417306.1"/>
    <property type="molecule type" value="Genomic_DNA"/>
</dbReference>
<feature type="compositionally biased region" description="Acidic residues" evidence="1">
    <location>
        <begin position="680"/>
        <end position="697"/>
    </location>
</feature>
<proteinExistence type="predicted"/>
<sequence>MDEADTTAAAEDGSEKFEAGEGVLWSRFGDGPMPSLPKTAAIHRAFKAATEFGLPDEFAASLAHGVVDPAALRIALNSPTRINVSGGTIEVIDIDMYTPGLVPLPTNSRTMDMRVYPAGGAAGYFGPLTGPRSEAGRSCELWIQADSVEHALEEAKRAYDYVLVKNPLKDSVGARGIVMPVTVVYFEMRHRDGQPAMPLLGTADGSSRITGAHSALGLSNPRTTHYDLPANRDSYRRFLSDISSPDPASLGATAARRLRAMRNALITPARVFLRFTPQPGTGYGFARAVAAYVGMLHVDPPRPWTPTGKLEAMAESVLEVLRSASVLDDVRHDYLAGLLTPQAAEAAGLPTEYDEQAANALAVLLQSDLRPLVDQGIMEVTAKRSVTSPRRSDVVAELALRPTRSAAVTFPPGDPARERAGAMRAAYLRATHLPEYASRRWRVTGRSPDELLAGALAELVRPEAEQGNPDAWRDRLELAALAQYHLTGYESLKRDAMDNKGGDSRGPQDLLKLMLEDERGLRLLRQAVVDGRAGVAPRLVEEDGSVIRGRVDPEGELQRDPEGPDLVLTDQWLRYDGFPTGGPLNRPVSLESDTPSMKASRLQQQLLHTVDQIATMLEDLDRIEGPGSGMLMDQRGWPTSETKSAVERLVDAQSKFGYWGQVAARQVARVDRALGGGPDDASDEDDLGADSAEWDEE</sequence>
<feature type="region of interest" description="Disordered" evidence="1">
    <location>
        <begin position="673"/>
        <end position="697"/>
    </location>
</feature>